<evidence type="ECO:0008006" key="7">
    <source>
        <dbReference type="Google" id="ProtNLM"/>
    </source>
</evidence>
<proteinExistence type="inferred from homology"/>
<name>A0A0C9X916_9AGAR</name>
<reference evidence="6" key="2">
    <citation type="submission" date="2015-01" db="EMBL/GenBank/DDBJ databases">
        <title>Evolutionary Origins and Diversification of the Mycorrhizal Mutualists.</title>
        <authorList>
            <consortium name="DOE Joint Genome Institute"/>
            <consortium name="Mycorrhizal Genomics Consortium"/>
            <person name="Kohler A."/>
            <person name="Kuo A."/>
            <person name="Nagy L.G."/>
            <person name="Floudas D."/>
            <person name="Copeland A."/>
            <person name="Barry K.W."/>
            <person name="Cichocki N."/>
            <person name="Veneault-Fourrey C."/>
            <person name="LaButti K."/>
            <person name="Lindquist E.A."/>
            <person name="Lipzen A."/>
            <person name="Lundell T."/>
            <person name="Morin E."/>
            <person name="Murat C."/>
            <person name="Riley R."/>
            <person name="Ohm R."/>
            <person name="Sun H."/>
            <person name="Tunlid A."/>
            <person name="Henrissat B."/>
            <person name="Grigoriev I.V."/>
            <person name="Hibbett D.S."/>
            <person name="Martin F."/>
        </authorList>
    </citation>
    <scope>NUCLEOTIDE SEQUENCE [LARGE SCALE GENOMIC DNA]</scope>
    <source>
        <strain evidence="6">LaAM-08-1</strain>
    </source>
</reference>
<dbReference type="InterPro" id="IPR029021">
    <property type="entry name" value="Prot-tyrosine_phosphatase-like"/>
</dbReference>
<accession>A0A0C9X916</accession>
<dbReference type="PROSITE" id="PS50056">
    <property type="entry name" value="TYR_PHOSPHATASE_2"/>
    <property type="match status" value="1"/>
</dbReference>
<feature type="region of interest" description="Disordered" evidence="2">
    <location>
        <begin position="30"/>
        <end position="67"/>
    </location>
</feature>
<dbReference type="Pfam" id="PF00102">
    <property type="entry name" value="Y_phosphatase"/>
    <property type="match status" value="2"/>
</dbReference>
<dbReference type="SUPFAM" id="SSF52799">
    <property type="entry name" value="(Phosphotyrosine protein) phosphatases II"/>
    <property type="match status" value="1"/>
</dbReference>
<comment type="similarity">
    <text evidence="1">Belongs to the protein-tyrosine phosphatase family. Non-receptor class subfamily.</text>
</comment>
<organism evidence="5 6">
    <name type="scientific">Laccaria amethystina LaAM-08-1</name>
    <dbReference type="NCBI Taxonomy" id="1095629"/>
    <lineage>
        <taxon>Eukaryota</taxon>
        <taxon>Fungi</taxon>
        <taxon>Dikarya</taxon>
        <taxon>Basidiomycota</taxon>
        <taxon>Agaricomycotina</taxon>
        <taxon>Agaricomycetes</taxon>
        <taxon>Agaricomycetidae</taxon>
        <taxon>Agaricales</taxon>
        <taxon>Agaricineae</taxon>
        <taxon>Hydnangiaceae</taxon>
        <taxon>Laccaria</taxon>
    </lineage>
</organism>
<dbReference type="Gene3D" id="3.90.190.10">
    <property type="entry name" value="Protein tyrosine phosphatase superfamily"/>
    <property type="match status" value="1"/>
</dbReference>
<gene>
    <name evidence="5" type="ORF">K443DRAFT_225159</name>
</gene>
<dbReference type="SMART" id="SM00404">
    <property type="entry name" value="PTPc_motif"/>
    <property type="match status" value="1"/>
</dbReference>
<reference evidence="5 6" key="1">
    <citation type="submission" date="2014-04" db="EMBL/GenBank/DDBJ databases">
        <authorList>
            <consortium name="DOE Joint Genome Institute"/>
            <person name="Kuo A."/>
            <person name="Kohler A."/>
            <person name="Nagy L.G."/>
            <person name="Floudas D."/>
            <person name="Copeland A."/>
            <person name="Barry K.W."/>
            <person name="Cichocki N."/>
            <person name="Veneault-Fourrey C."/>
            <person name="LaButti K."/>
            <person name="Lindquist E.A."/>
            <person name="Lipzen A."/>
            <person name="Lundell T."/>
            <person name="Morin E."/>
            <person name="Murat C."/>
            <person name="Sun H."/>
            <person name="Tunlid A."/>
            <person name="Henrissat B."/>
            <person name="Grigoriev I.V."/>
            <person name="Hibbett D.S."/>
            <person name="Martin F."/>
            <person name="Nordberg H.P."/>
            <person name="Cantor M.N."/>
            <person name="Hua S.X."/>
        </authorList>
    </citation>
    <scope>NUCLEOTIDE SEQUENCE [LARGE SCALE GENOMIC DNA]</scope>
    <source>
        <strain evidence="5 6">LaAM-08-1</strain>
    </source>
</reference>
<dbReference type="STRING" id="1095629.A0A0C9X916"/>
<dbReference type="PROSITE" id="PS50055">
    <property type="entry name" value="TYR_PHOSPHATASE_PTP"/>
    <property type="match status" value="1"/>
</dbReference>
<dbReference type="PANTHER" id="PTHR19134">
    <property type="entry name" value="RECEPTOR-TYPE TYROSINE-PROTEIN PHOSPHATASE"/>
    <property type="match status" value="1"/>
</dbReference>
<dbReference type="AlphaFoldDB" id="A0A0C9X916"/>
<dbReference type="PANTHER" id="PTHR19134:SF449">
    <property type="entry name" value="TYROSINE-PROTEIN PHOSPHATASE 1"/>
    <property type="match status" value="1"/>
</dbReference>
<dbReference type="EMBL" id="KN838681">
    <property type="protein sequence ID" value="KIJ97893.1"/>
    <property type="molecule type" value="Genomic_DNA"/>
</dbReference>
<feature type="compositionally biased region" description="Basic and acidic residues" evidence="2">
    <location>
        <begin position="30"/>
        <end position="48"/>
    </location>
</feature>
<evidence type="ECO:0000259" key="4">
    <source>
        <dbReference type="PROSITE" id="PS50056"/>
    </source>
</evidence>
<feature type="domain" description="Tyrosine-protein phosphatase" evidence="3">
    <location>
        <begin position="87"/>
        <end position="414"/>
    </location>
</feature>
<dbReference type="InterPro" id="IPR050348">
    <property type="entry name" value="Protein-Tyr_Phosphatase"/>
</dbReference>
<feature type="domain" description="Tyrosine specific protein phosphatases" evidence="4">
    <location>
        <begin position="299"/>
        <end position="405"/>
    </location>
</feature>
<evidence type="ECO:0000256" key="1">
    <source>
        <dbReference type="ARBA" id="ARBA00009649"/>
    </source>
</evidence>
<evidence type="ECO:0000313" key="5">
    <source>
        <dbReference type="EMBL" id="KIJ97893.1"/>
    </source>
</evidence>
<dbReference type="CDD" id="cd00047">
    <property type="entry name" value="PTPc"/>
    <property type="match status" value="1"/>
</dbReference>
<evidence type="ECO:0000259" key="3">
    <source>
        <dbReference type="PROSITE" id="PS50055"/>
    </source>
</evidence>
<evidence type="ECO:0000313" key="6">
    <source>
        <dbReference type="Proteomes" id="UP000054477"/>
    </source>
</evidence>
<dbReference type="GO" id="GO:0004725">
    <property type="term" value="F:protein tyrosine phosphatase activity"/>
    <property type="evidence" value="ECO:0007669"/>
    <property type="project" value="InterPro"/>
</dbReference>
<keyword evidence="6" id="KW-1185">Reference proteome</keyword>
<dbReference type="InterPro" id="IPR003595">
    <property type="entry name" value="Tyr_Pase_cat"/>
</dbReference>
<dbReference type="HOGENOM" id="CLU_001645_9_13_1"/>
<dbReference type="SMART" id="SM00194">
    <property type="entry name" value="PTPc"/>
    <property type="match status" value="1"/>
</dbReference>
<evidence type="ECO:0000256" key="2">
    <source>
        <dbReference type="SAM" id="MobiDB-lite"/>
    </source>
</evidence>
<protein>
    <recommendedName>
        <fullName evidence="7">Protein-tyrosine-phosphatase</fullName>
    </recommendedName>
</protein>
<dbReference type="Proteomes" id="UP000054477">
    <property type="component" value="Unassembled WGS sequence"/>
</dbReference>
<sequence length="419" mass="46210">MSSTPNLKEIPAWLSASITRKHLRRVVTALRERESKREAARSASRKADAAPPTHSSRAGQFFASLRHPKPGRNVDEHYNILTGCQVEHLPKNRYLDLEPYDRTRVLVGEEGRYLHASWVLERFGHKWWIAAQAPLPSTSHAFLSVILQPSTRPPDHLLGGSHASNPHSRWGRVRTVVQLTQNVEGGRRKAHAYFPDGVGKSMIIPVEHGSQAPALKVTLIDARAFKEAHCIQSTVAIVPVAHPPTGVSAGSFEDMEVDEGVDEERYGEHNEERILFHHLLYTSWPDHGVPETEDRASLLAFLRLVDETNRDTSLVGQLSDVDPDPPIIVGCSAGIGRTGSFIAISSLLRSLNVLPPPASPSPSSVLPTSPLGSLPPELAEDCVAQEVDSLREQRPGMVQRDEQIVLIYQTVIDALQAWS</sequence>
<dbReference type="InterPro" id="IPR000242">
    <property type="entry name" value="PTP_cat"/>
</dbReference>
<dbReference type="OrthoDB" id="10253954at2759"/>
<dbReference type="InterPro" id="IPR000387">
    <property type="entry name" value="Tyr_Pase_dom"/>
</dbReference>
<dbReference type="PRINTS" id="PR00700">
    <property type="entry name" value="PRTYPHPHTASE"/>
</dbReference>